<evidence type="ECO:0000313" key="12">
    <source>
        <dbReference type="EMBL" id="OXA48628.1"/>
    </source>
</evidence>
<dbReference type="EMBL" id="LNIX01000011">
    <property type="protein sequence ID" value="OXA48628.1"/>
    <property type="molecule type" value="Genomic_DNA"/>
</dbReference>
<dbReference type="Gene3D" id="3.30.160.60">
    <property type="entry name" value="Classic Zinc Finger"/>
    <property type="match status" value="2"/>
</dbReference>
<evidence type="ECO:0000256" key="7">
    <source>
        <dbReference type="ARBA" id="ARBA00037948"/>
    </source>
</evidence>
<dbReference type="InterPro" id="IPR050527">
    <property type="entry name" value="Snail/Krueppel_Znf"/>
</dbReference>
<dbReference type="InterPro" id="IPR036236">
    <property type="entry name" value="Znf_C2H2_sf"/>
</dbReference>
<dbReference type="PANTHER" id="PTHR24388:SF54">
    <property type="entry name" value="PROTEIN ESCARGOT"/>
    <property type="match status" value="1"/>
</dbReference>
<accession>A0A226DUD7</accession>
<feature type="compositionally biased region" description="Acidic residues" evidence="9">
    <location>
        <begin position="647"/>
        <end position="657"/>
    </location>
</feature>
<dbReference type="GO" id="GO:0008270">
    <property type="term" value="F:zinc ion binding"/>
    <property type="evidence" value="ECO:0007669"/>
    <property type="project" value="UniProtKB-KW"/>
</dbReference>
<keyword evidence="5" id="KW-0862">Zinc</keyword>
<feature type="domain" description="C2H2-type" evidence="11">
    <location>
        <begin position="707"/>
        <end position="734"/>
    </location>
</feature>
<evidence type="ECO:0000256" key="9">
    <source>
        <dbReference type="SAM" id="MobiDB-lite"/>
    </source>
</evidence>
<keyword evidence="13" id="KW-1185">Reference proteome</keyword>
<keyword evidence="3" id="KW-0677">Repeat</keyword>
<feature type="region of interest" description="Disordered" evidence="9">
    <location>
        <begin position="647"/>
        <end position="702"/>
    </location>
</feature>
<gene>
    <name evidence="12" type="ORF">Fcan01_16375</name>
</gene>
<feature type="compositionally biased region" description="Acidic residues" evidence="9">
    <location>
        <begin position="672"/>
        <end position="684"/>
    </location>
</feature>
<dbReference type="AlphaFoldDB" id="A0A226DUD7"/>
<feature type="domain" description="C2H2-type" evidence="11">
    <location>
        <begin position="794"/>
        <end position="824"/>
    </location>
</feature>
<keyword evidence="10" id="KW-1133">Transmembrane helix</keyword>
<evidence type="ECO:0000256" key="10">
    <source>
        <dbReference type="SAM" id="Phobius"/>
    </source>
</evidence>
<dbReference type="Pfam" id="PF00096">
    <property type="entry name" value="zf-C2H2"/>
    <property type="match status" value="1"/>
</dbReference>
<evidence type="ECO:0000256" key="1">
    <source>
        <dbReference type="ARBA" id="ARBA00004123"/>
    </source>
</evidence>
<name>A0A226DUD7_FOLCA</name>
<proteinExistence type="inferred from homology"/>
<evidence type="ECO:0000313" key="13">
    <source>
        <dbReference type="Proteomes" id="UP000198287"/>
    </source>
</evidence>
<comment type="similarity">
    <text evidence="7">Belongs to the snail C2H2-type zinc-finger protein family.</text>
</comment>
<keyword evidence="6" id="KW-0539">Nucleus</keyword>
<comment type="caution">
    <text evidence="12">The sequence shown here is derived from an EMBL/GenBank/DDBJ whole genome shotgun (WGS) entry which is preliminary data.</text>
</comment>
<evidence type="ECO:0000256" key="6">
    <source>
        <dbReference type="ARBA" id="ARBA00023242"/>
    </source>
</evidence>
<evidence type="ECO:0000259" key="11">
    <source>
        <dbReference type="PROSITE" id="PS50157"/>
    </source>
</evidence>
<dbReference type="SUPFAM" id="SSF57667">
    <property type="entry name" value="beta-beta-alpha zinc fingers"/>
    <property type="match status" value="1"/>
</dbReference>
<keyword evidence="2" id="KW-0479">Metal-binding</keyword>
<protein>
    <submittedName>
        <fullName evidence="12">PR domain zinc finger protein 4</fullName>
    </submittedName>
</protein>
<feature type="transmembrane region" description="Helical" evidence="10">
    <location>
        <begin position="302"/>
        <end position="320"/>
    </location>
</feature>
<dbReference type="OrthoDB" id="2687452at2759"/>
<dbReference type="Proteomes" id="UP000198287">
    <property type="component" value="Unassembled WGS sequence"/>
</dbReference>
<evidence type="ECO:0000256" key="2">
    <source>
        <dbReference type="ARBA" id="ARBA00022723"/>
    </source>
</evidence>
<keyword evidence="4 8" id="KW-0863">Zinc-finger</keyword>
<dbReference type="GO" id="GO:0005634">
    <property type="term" value="C:nucleus"/>
    <property type="evidence" value="ECO:0007669"/>
    <property type="project" value="UniProtKB-SubCell"/>
</dbReference>
<keyword evidence="10" id="KW-0472">Membrane</keyword>
<dbReference type="GO" id="GO:0000981">
    <property type="term" value="F:DNA-binding transcription factor activity, RNA polymerase II-specific"/>
    <property type="evidence" value="ECO:0007669"/>
    <property type="project" value="TreeGrafter"/>
</dbReference>
<feature type="domain" description="C2H2-type" evidence="11">
    <location>
        <begin position="735"/>
        <end position="763"/>
    </location>
</feature>
<dbReference type="SMART" id="SM00355">
    <property type="entry name" value="ZnF_C2H2"/>
    <property type="match status" value="4"/>
</dbReference>
<organism evidence="12 13">
    <name type="scientific">Folsomia candida</name>
    <name type="common">Springtail</name>
    <dbReference type="NCBI Taxonomy" id="158441"/>
    <lineage>
        <taxon>Eukaryota</taxon>
        <taxon>Metazoa</taxon>
        <taxon>Ecdysozoa</taxon>
        <taxon>Arthropoda</taxon>
        <taxon>Hexapoda</taxon>
        <taxon>Collembola</taxon>
        <taxon>Entomobryomorpha</taxon>
        <taxon>Isotomoidea</taxon>
        <taxon>Isotomidae</taxon>
        <taxon>Proisotominae</taxon>
        <taxon>Folsomia</taxon>
    </lineage>
</organism>
<evidence type="ECO:0000256" key="3">
    <source>
        <dbReference type="ARBA" id="ARBA00022737"/>
    </source>
</evidence>
<evidence type="ECO:0000256" key="5">
    <source>
        <dbReference type="ARBA" id="ARBA00022833"/>
    </source>
</evidence>
<sequence>MLRLSAFLNFLTQYYYLELVNFAEISPEFSHLPILRTHIINYKTANKSFQGSTLRKIRIYNSTQVINLDFSKFSNNFLDALNSQNFRNNPTFRIFVYLNDNLTLNNNTLAPTGTNYNLIILLKVSTDSDQVLQTFQILNDLKWIELCRAEKCRNFDIILKNINYELKPKIVPASIPSYTGIPASFYFSAAGNLNSAFNELCSDSAETYHDIPHLFVTLPPEVCLLLGFMQKTNVTVQLMEKINDENTSGFIKLVKLDDSAPIPRSISIYPYAESRDALEYAVFVNKSSMVLNLMFLKPFDNFVWTTFFLAAISVSFLLCYSIQKGWSYLGTSMVWTIGIFLGQSNNRFESQVKRHVGGLLIGTWSLMMIILSNCYTDLFYAVLVAGIRPDVAPNLAGILNQAGIRVYSFKNHHQSLGIGLLVGKVSALRDTDVKVIRVPDLASFEDTVHSLAYFGRVRGQKISSKFLLLQSSNDLDRFSALMKITGRFVHVKNADFHLVGTRSAWISSGNWVGRGLRRVLPGYSESGIYSVWARKWDTLLKRSGQYFLRGKIQKLKGHGDDGGQKALSWGQLDDMEVIDPAIELLEEVEFLTQIVSRSRQRICKIARRSGVNVQQDQINGAKVAKLLSLLDSIVSLKFSLELQNNFDPDDDDGDLGDDEVKGEPCPSSPNCEDNDDQFDLDDQPESGAYRMDTPPSQVPNSEPTKAWECSICLKTFRTKTHLKSYVVTHDSDAKVKCEICGNISKNPITFSRHVRTVHSQERPSCGICHGVFASPDTLRKHISTVHSTQKRPRFPCEFPGCERTYLGKYNLNRHVDMDHSGPISVYLLWKGI</sequence>
<dbReference type="GO" id="GO:0000978">
    <property type="term" value="F:RNA polymerase II cis-regulatory region sequence-specific DNA binding"/>
    <property type="evidence" value="ECO:0007669"/>
    <property type="project" value="TreeGrafter"/>
</dbReference>
<feature type="domain" description="C2H2-type" evidence="11">
    <location>
        <begin position="763"/>
        <end position="791"/>
    </location>
</feature>
<dbReference type="PROSITE" id="PS50157">
    <property type="entry name" value="ZINC_FINGER_C2H2_2"/>
    <property type="match status" value="4"/>
</dbReference>
<evidence type="ECO:0000256" key="8">
    <source>
        <dbReference type="PROSITE-ProRule" id="PRU00042"/>
    </source>
</evidence>
<keyword evidence="10" id="KW-0812">Transmembrane</keyword>
<dbReference type="PANTHER" id="PTHR24388">
    <property type="entry name" value="ZINC FINGER PROTEIN"/>
    <property type="match status" value="1"/>
</dbReference>
<evidence type="ECO:0000256" key="4">
    <source>
        <dbReference type="ARBA" id="ARBA00022771"/>
    </source>
</evidence>
<reference evidence="12 13" key="1">
    <citation type="submission" date="2015-12" db="EMBL/GenBank/DDBJ databases">
        <title>The genome of Folsomia candida.</title>
        <authorList>
            <person name="Faddeeva A."/>
            <person name="Derks M.F."/>
            <person name="Anvar Y."/>
            <person name="Smit S."/>
            <person name="Van Straalen N."/>
            <person name="Roelofs D."/>
        </authorList>
    </citation>
    <scope>NUCLEOTIDE SEQUENCE [LARGE SCALE GENOMIC DNA]</scope>
    <source>
        <strain evidence="12 13">VU population</strain>
        <tissue evidence="12">Whole body</tissue>
    </source>
</reference>
<dbReference type="PROSITE" id="PS00028">
    <property type="entry name" value="ZINC_FINGER_C2H2_1"/>
    <property type="match status" value="2"/>
</dbReference>
<comment type="subcellular location">
    <subcellularLocation>
        <location evidence="1">Nucleus</location>
    </subcellularLocation>
</comment>
<dbReference type="InterPro" id="IPR013087">
    <property type="entry name" value="Znf_C2H2_type"/>
</dbReference>
<feature type="transmembrane region" description="Helical" evidence="10">
    <location>
        <begin position="356"/>
        <end position="383"/>
    </location>
</feature>